<keyword evidence="1 7" id="KW-0489">Methyltransferase</keyword>
<comment type="cofactor">
    <cofactor evidence="6">
        <name>Zn(2+)</name>
        <dbReference type="ChEBI" id="CHEBI:29105"/>
    </cofactor>
    <text evidence="6">Binds 1 zinc ion per subunit.</text>
</comment>
<protein>
    <recommendedName>
        <fullName evidence="5">S-methylmethionine:homocysteine methyltransferase</fullName>
    </recommendedName>
</protein>
<feature type="binding site" evidence="6 7">
    <location>
        <position position="242"/>
    </location>
    <ligand>
        <name>Zn(2+)</name>
        <dbReference type="ChEBI" id="CHEBI:29105"/>
    </ligand>
</feature>
<evidence type="ECO:0000256" key="7">
    <source>
        <dbReference type="PROSITE-ProRule" id="PRU00333"/>
    </source>
</evidence>
<dbReference type="PANTHER" id="PTHR46015">
    <property type="entry name" value="ZGC:172121"/>
    <property type="match status" value="1"/>
</dbReference>
<dbReference type="eggNOG" id="COG2040">
    <property type="taxonomic scope" value="Bacteria"/>
</dbReference>
<feature type="domain" description="Hcy-binding" evidence="8">
    <location>
        <begin position="16"/>
        <end position="324"/>
    </location>
</feature>
<evidence type="ECO:0000256" key="4">
    <source>
        <dbReference type="ARBA" id="ARBA00022833"/>
    </source>
</evidence>
<evidence type="ECO:0000256" key="2">
    <source>
        <dbReference type="ARBA" id="ARBA00022679"/>
    </source>
</evidence>
<comment type="caution">
    <text evidence="9">The sequence shown here is derived from an EMBL/GenBank/DDBJ whole genome shotgun (WGS) entry which is preliminary data.</text>
</comment>
<accession>A0A059KQ87</accession>
<dbReference type="NCBIfam" id="NF007020">
    <property type="entry name" value="PRK09485.1"/>
    <property type="match status" value="1"/>
</dbReference>
<reference evidence="9 10" key="1">
    <citation type="journal article" date="2014" name="FEMS Microbiol. Ecol.">
        <title>Sphaerotilus natans encrusted with nanoball-shaped Fe(III) oxide minerals formed by nitrate-reducing mixotrophic Fe(II) oxidation.</title>
        <authorList>
            <person name="Park S."/>
            <person name="Kim D.H."/>
            <person name="Lee J.H."/>
            <person name="Hur H.G."/>
        </authorList>
    </citation>
    <scope>NUCLEOTIDE SEQUENCE [LARGE SCALE GENOMIC DNA]</scope>
    <source>
        <strain evidence="9 10">DSM 6575</strain>
    </source>
</reference>
<dbReference type="InterPro" id="IPR036589">
    <property type="entry name" value="HCY_dom_sf"/>
</dbReference>
<keyword evidence="2 7" id="KW-0808">Transferase</keyword>
<dbReference type="PROSITE" id="PS50970">
    <property type="entry name" value="HCY"/>
    <property type="match status" value="1"/>
</dbReference>
<dbReference type="GO" id="GO:0032259">
    <property type="term" value="P:methylation"/>
    <property type="evidence" value="ECO:0007669"/>
    <property type="project" value="UniProtKB-KW"/>
</dbReference>
<dbReference type="Gene3D" id="3.20.20.330">
    <property type="entry name" value="Homocysteine-binding-like domain"/>
    <property type="match status" value="1"/>
</dbReference>
<dbReference type="GO" id="GO:0033528">
    <property type="term" value="P:S-methylmethionine cycle"/>
    <property type="evidence" value="ECO:0007669"/>
    <property type="project" value="TreeGrafter"/>
</dbReference>
<keyword evidence="10" id="KW-1185">Reference proteome</keyword>
<sequence length="328" mass="35428">MTSPLTPTPPAAEPIDPIAEWLARRPHLILDGALATELERRGADLRDALWSARLLIEQPELIRAVHLDYFRAGADVATSASYQATFEGFARRGLDAEAAAALMRRSVELAQEARAQWLRERPGDDRRPAPLVAASVGPYGAMKADGSEYRGDYGLDEAALMAFHRPRLEVLKAAGADLMACETLPCLAEARALARLMDELGLRGWISFSCRDGGHTSQGEPIGDCAGALAPFASVVAIGVNCTAPQHIASLVRAIRARTERPVLVYPNAGEVWDAQAKVWRAGPECAHRAFDAQAMDWSEAGARLIGGCCRTSPADIAALWRRWAQQG</sequence>
<dbReference type="GO" id="GO:0008270">
    <property type="term" value="F:zinc ion binding"/>
    <property type="evidence" value="ECO:0007669"/>
    <property type="project" value="InterPro"/>
</dbReference>
<keyword evidence="4 6" id="KW-0862">Zinc</keyword>
<dbReference type="Pfam" id="PF02574">
    <property type="entry name" value="S-methyl_trans"/>
    <property type="match status" value="1"/>
</dbReference>
<gene>
    <name evidence="9" type="ORF">X805_07340</name>
</gene>
<dbReference type="PANTHER" id="PTHR46015:SF1">
    <property type="entry name" value="HOMOCYSTEINE S-METHYLTRANSFERASE-LIKE ISOFORM 1"/>
    <property type="match status" value="1"/>
</dbReference>
<evidence type="ECO:0000256" key="6">
    <source>
        <dbReference type="PIRSR" id="PIRSR037505-2"/>
    </source>
</evidence>
<evidence type="ECO:0000256" key="5">
    <source>
        <dbReference type="ARBA" id="ARBA00076752"/>
    </source>
</evidence>
<dbReference type="PIRSF" id="PIRSF037505">
    <property type="entry name" value="Betaine_HMT"/>
    <property type="match status" value="1"/>
</dbReference>
<dbReference type="Proteomes" id="UP000026714">
    <property type="component" value="Unassembled WGS sequence"/>
</dbReference>
<dbReference type="InterPro" id="IPR017226">
    <property type="entry name" value="BHMT-like"/>
</dbReference>
<evidence type="ECO:0000313" key="9">
    <source>
        <dbReference type="EMBL" id="KDB53652.1"/>
    </source>
</evidence>
<proteinExistence type="predicted"/>
<evidence type="ECO:0000256" key="1">
    <source>
        <dbReference type="ARBA" id="ARBA00022603"/>
    </source>
</evidence>
<dbReference type="PATRIC" id="fig|1286631.3.peg.724"/>
<evidence type="ECO:0000259" key="8">
    <source>
        <dbReference type="PROSITE" id="PS50970"/>
    </source>
</evidence>
<evidence type="ECO:0000313" key="10">
    <source>
        <dbReference type="Proteomes" id="UP000026714"/>
    </source>
</evidence>
<dbReference type="InterPro" id="IPR003726">
    <property type="entry name" value="HCY_dom"/>
</dbReference>
<dbReference type="EMBL" id="AZRA01000019">
    <property type="protein sequence ID" value="KDB53652.1"/>
    <property type="molecule type" value="Genomic_DNA"/>
</dbReference>
<evidence type="ECO:0000256" key="3">
    <source>
        <dbReference type="ARBA" id="ARBA00022723"/>
    </source>
</evidence>
<dbReference type="AlphaFoldDB" id="A0A059KQ87"/>
<dbReference type="GO" id="GO:0009086">
    <property type="term" value="P:methionine biosynthetic process"/>
    <property type="evidence" value="ECO:0007669"/>
    <property type="project" value="InterPro"/>
</dbReference>
<feature type="binding site" evidence="7">
    <location>
        <position position="310"/>
    </location>
    <ligand>
        <name>Zn(2+)</name>
        <dbReference type="ChEBI" id="CHEBI:29105"/>
    </ligand>
</feature>
<dbReference type="InterPro" id="IPR051486">
    <property type="entry name" value="Hcy_S-methyltransferase"/>
</dbReference>
<name>A0A059KQ87_9BURK</name>
<dbReference type="GO" id="GO:0008898">
    <property type="term" value="F:S-adenosylmethionine-homocysteine S-methyltransferase activity"/>
    <property type="evidence" value="ECO:0007669"/>
    <property type="project" value="TreeGrafter"/>
</dbReference>
<dbReference type="STRING" id="34103.SAMN05421778_10963"/>
<dbReference type="RefSeq" id="WP_051631556.1">
    <property type="nucleotide sequence ID" value="NZ_AZRA01000019.1"/>
</dbReference>
<keyword evidence="3 6" id="KW-0479">Metal-binding</keyword>
<organism evidence="9 10">
    <name type="scientific">Sphaerotilus natans subsp. natans DSM 6575</name>
    <dbReference type="NCBI Taxonomy" id="1286631"/>
    <lineage>
        <taxon>Bacteria</taxon>
        <taxon>Pseudomonadati</taxon>
        <taxon>Pseudomonadota</taxon>
        <taxon>Betaproteobacteria</taxon>
        <taxon>Burkholderiales</taxon>
        <taxon>Sphaerotilaceae</taxon>
        <taxon>Sphaerotilus</taxon>
    </lineage>
</organism>
<dbReference type="FunFam" id="3.20.20.330:FF:000002">
    <property type="entry name" value="Homocysteine S-methyltransferase"/>
    <property type="match status" value="1"/>
</dbReference>
<feature type="binding site" evidence="7">
    <location>
        <position position="309"/>
    </location>
    <ligand>
        <name>Zn(2+)</name>
        <dbReference type="ChEBI" id="CHEBI:29105"/>
    </ligand>
</feature>
<dbReference type="SUPFAM" id="SSF82282">
    <property type="entry name" value="Homocysteine S-methyltransferase"/>
    <property type="match status" value="1"/>
</dbReference>